<evidence type="ECO:0000313" key="3">
    <source>
        <dbReference type="EMBL" id="SFE93854.1"/>
    </source>
</evidence>
<keyword evidence="2" id="KW-0472">Membrane</keyword>
<accession>A0A1I2EL82</accession>
<organism evidence="3 4">
    <name type="scientific">Actinacidiphila alni</name>
    <dbReference type="NCBI Taxonomy" id="380248"/>
    <lineage>
        <taxon>Bacteria</taxon>
        <taxon>Bacillati</taxon>
        <taxon>Actinomycetota</taxon>
        <taxon>Actinomycetes</taxon>
        <taxon>Kitasatosporales</taxon>
        <taxon>Streptomycetaceae</taxon>
        <taxon>Actinacidiphila</taxon>
    </lineage>
</organism>
<keyword evidence="2" id="KW-0812">Transmembrane</keyword>
<evidence type="ECO:0000256" key="1">
    <source>
        <dbReference type="SAM" id="MobiDB-lite"/>
    </source>
</evidence>
<evidence type="ECO:0000256" key="2">
    <source>
        <dbReference type="SAM" id="Phobius"/>
    </source>
</evidence>
<proteinExistence type="predicted"/>
<feature type="compositionally biased region" description="Basic residues" evidence="1">
    <location>
        <begin position="76"/>
        <end position="89"/>
    </location>
</feature>
<dbReference type="EMBL" id="FONG01000006">
    <property type="protein sequence ID" value="SFE93854.1"/>
    <property type="molecule type" value="Genomic_DNA"/>
</dbReference>
<dbReference type="PROSITE" id="PS51257">
    <property type="entry name" value="PROKAR_LIPOPROTEIN"/>
    <property type="match status" value="1"/>
</dbReference>
<keyword evidence="2" id="KW-1133">Transmembrane helix</keyword>
<feature type="transmembrane region" description="Helical" evidence="2">
    <location>
        <begin position="60"/>
        <end position="77"/>
    </location>
</feature>
<sequence length="135" mass="13819">MRALRKLRYLSYLSNLSSVRPVPPVAVVFALACGLAWWWAVLGLAIRPDAAGPWQSAMAAGGWSLGLIPLHAVPAVHRRGSRRRSRRRGRGGDPPVAPAPGPAGPGLSAAAVDDPTGDEGRGDSGGAGVRGEAGG</sequence>
<feature type="region of interest" description="Disordered" evidence="1">
    <location>
        <begin position="76"/>
        <end position="135"/>
    </location>
</feature>
<gene>
    <name evidence="3" type="ORF">SAMN05216251_106282</name>
</gene>
<dbReference type="AlphaFoldDB" id="A0A1I2EL82"/>
<name>A0A1I2EL82_9ACTN</name>
<dbReference type="STRING" id="380248.SAMN05216251_106282"/>
<feature type="transmembrane region" description="Helical" evidence="2">
    <location>
        <begin position="21"/>
        <end position="40"/>
    </location>
</feature>
<evidence type="ECO:0000313" key="4">
    <source>
        <dbReference type="Proteomes" id="UP000199323"/>
    </source>
</evidence>
<dbReference type="Proteomes" id="UP000199323">
    <property type="component" value="Unassembled WGS sequence"/>
</dbReference>
<protein>
    <submittedName>
        <fullName evidence="3">Uncharacterized protein</fullName>
    </submittedName>
</protein>
<feature type="compositionally biased region" description="Gly residues" evidence="1">
    <location>
        <begin position="123"/>
        <end position="135"/>
    </location>
</feature>
<keyword evidence="4" id="KW-1185">Reference proteome</keyword>
<reference evidence="3 4" key="1">
    <citation type="submission" date="2016-10" db="EMBL/GenBank/DDBJ databases">
        <authorList>
            <person name="de Groot N.N."/>
        </authorList>
    </citation>
    <scope>NUCLEOTIDE SEQUENCE [LARGE SCALE GENOMIC DNA]</scope>
    <source>
        <strain evidence="3 4">CGMCC 4.3510</strain>
    </source>
</reference>
<dbReference type="RefSeq" id="WP_177246430.1">
    <property type="nucleotide sequence ID" value="NZ_FONG01000006.1"/>
</dbReference>